<dbReference type="PANTHER" id="PTHR43569">
    <property type="entry name" value="AMIDOHYDROLASE"/>
    <property type="match status" value="1"/>
</dbReference>
<keyword evidence="3" id="KW-0378">Hydrolase</keyword>
<dbReference type="eggNOG" id="COG3618">
    <property type="taxonomic scope" value="Bacteria"/>
</dbReference>
<dbReference type="GO" id="GO:0016787">
    <property type="term" value="F:hydrolase activity"/>
    <property type="evidence" value="ECO:0007669"/>
    <property type="project" value="UniProtKB-KW"/>
</dbReference>
<dbReference type="EMBL" id="AONG01000008">
    <property type="protein sequence ID" value="KIQ69772.1"/>
    <property type="molecule type" value="Genomic_DNA"/>
</dbReference>
<evidence type="ECO:0000256" key="1">
    <source>
        <dbReference type="ARBA" id="ARBA00038310"/>
    </source>
</evidence>
<comment type="caution">
    <text evidence="3">The sequence shown here is derived from an EMBL/GenBank/DDBJ whole genome shotgun (WGS) entry which is preliminary data.</text>
</comment>
<dbReference type="PANTHER" id="PTHR43569:SF2">
    <property type="entry name" value="AMIDOHYDROLASE-RELATED DOMAIN-CONTAINING PROTEIN"/>
    <property type="match status" value="1"/>
</dbReference>
<evidence type="ECO:0000259" key="2">
    <source>
        <dbReference type="Pfam" id="PF04909"/>
    </source>
</evidence>
<dbReference type="Gene3D" id="3.20.20.140">
    <property type="entry name" value="Metal-dependent hydrolases"/>
    <property type="match status" value="1"/>
</dbReference>
<gene>
    <name evidence="3" type="ORF">Wenmar_01342</name>
</gene>
<dbReference type="OrthoDB" id="9787654at2"/>
<dbReference type="InterPro" id="IPR052350">
    <property type="entry name" value="Metallo-dep_Lactonases"/>
</dbReference>
<dbReference type="AlphaFoldDB" id="A0A0D0QBW5"/>
<dbReference type="Pfam" id="PF04909">
    <property type="entry name" value="Amidohydro_2"/>
    <property type="match status" value="1"/>
</dbReference>
<dbReference type="SUPFAM" id="SSF51556">
    <property type="entry name" value="Metallo-dependent hydrolases"/>
    <property type="match status" value="1"/>
</dbReference>
<reference evidence="3 4" key="1">
    <citation type="submission" date="2013-01" db="EMBL/GenBank/DDBJ databases">
        <authorList>
            <person name="Fiebig A."/>
            <person name="Goeker M."/>
            <person name="Klenk H.-P.P."/>
        </authorList>
    </citation>
    <scope>NUCLEOTIDE SEQUENCE [LARGE SCALE GENOMIC DNA]</scope>
    <source>
        <strain evidence="3 4">DSM 24838</strain>
    </source>
</reference>
<comment type="similarity">
    <text evidence="1">Belongs to the metallo-dependent hydrolases superfamily.</text>
</comment>
<dbReference type="STRING" id="1123501.Wenmar_01342"/>
<organism evidence="3 4">
    <name type="scientific">Wenxinia marina DSM 24838</name>
    <dbReference type="NCBI Taxonomy" id="1123501"/>
    <lineage>
        <taxon>Bacteria</taxon>
        <taxon>Pseudomonadati</taxon>
        <taxon>Pseudomonadota</taxon>
        <taxon>Alphaproteobacteria</taxon>
        <taxon>Rhodobacterales</taxon>
        <taxon>Roseobacteraceae</taxon>
        <taxon>Wenxinia</taxon>
    </lineage>
</organism>
<evidence type="ECO:0000313" key="3">
    <source>
        <dbReference type="EMBL" id="KIQ69772.1"/>
    </source>
</evidence>
<feature type="domain" description="Amidohydrolase-related" evidence="2">
    <location>
        <begin position="4"/>
        <end position="275"/>
    </location>
</feature>
<dbReference type="PATRIC" id="fig|1123501.6.peg.1426"/>
<name>A0A0D0QBW5_9RHOB</name>
<sequence length="279" mass="30925">MERIDAHQHFWHPARGDYGWLPPDDPVLSRPYGPTDLAPLLQAAGIDRTVLVQAAPTVAETEYLLGIADATPWVAGVVGWVDLEGDLSDLHRLAPHPKLVGIRPMIQDIPDRDWMLRPDVRRGIEAVAEADLAFDALGFPIHIVNFLIILRATPELHCVLDHGLKPQIAAGSGGFDDWAAGMTRLAEQTDAAVKLSGLVTEAGPDWSVEDLRPYVDHLLKVFGPRRTMWGSDWPVVRLRCEYADWLTAAEALTSHLDDQDRARLFGGTAAEVYRLEETR</sequence>
<dbReference type="Proteomes" id="UP000035100">
    <property type="component" value="Unassembled WGS sequence"/>
</dbReference>
<dbReference type="InterPro" id="IPR032466">
    <property type="entry name" value="Metal_Hydrolase"/>
</dbReference>
<evidence type="ECO:0000313" key="4">
    <source>
        <dbReference type="Proteomes" id="UP000035100"/>
    </source>
</evidence>
<keyword evidence="4" id="KW-1185">Reference proteome</keyword>
<proteinExistence type="inferred from homology"/>
<dbReference type="InterPro" id="IPR006680">
    <property type="entry name" value="Amidohydro-rel"/>
</dbReference>
<protein>
    <submittedName>
        <fullName evidence="3">Putative metal-dependent hydrolase of the TIM-barrel fold protein</fullName>
    </submittedName>
</protein>
<accession>A0A0D0QBW5</accession>